<keyword evidence="2" id="KW-1185">Reference proteome</keyword>
<name>A0A161LVW0_9ACTN</name>
<proteinExistence type="predicted"/>
<protein>
    <recommendedName>
        <fullName evidence="3">YtkA-like domain-containing protein</fullName>
    </recommendedName>
</protein>
<accession>A0A161LVW0</accession>
<dbReference type="STRING" id="161355.PS9374_01765"/>
<organism evidence="1 2">
    <name type="scientific">Planomonospora sphaerica</name>
    <dbReference type="NCBI Taxonomy" id="161355"/>
    <lineage>
        <taxon>Bacteria</taxon>
        <taxon>Bacillati</taxon>
        <taxon>Actinomycetota</taxon>
        <taxon>Actinomycetes</taxon>
        <taxon>Streptosporangiales</taxon>
        <taxon>Streptosporangiaceae</taxon>
        <taxon>Planomonospora</taxon>
    </lineage>
</organism>
<evidence type="ECO:0000313" key="1">
    <source>
        <dbReference type="EMBL" id="GAT66121.1"/>
    </source>
</evidence>
<dbReference type="Proteomes" id="UP000077701">
    <property type="component" value="Unassembled WGS sequence"/>
</dbReference>
<gene>
    <name evidence="1" type="ORF">PS9374_01765</name>
</gene>
<evidence type="ECO:0008006" key="3">
    <source>
        <dbReference type="Google" id="ProtNLM"/>
    </source>
</evidence>
<dbReference type="OrthoDB" id="3695826at2"/>
<dbReference type="EMBL" id="BDCX01000003">
    <property type="protein sequence ID" value="GAT66121.1"/>
    <property type="molecule type" value="Genomic_DNA"/>
</dbReference>
<comment type="caution">
    <text evidence="1">The sequence shown here is derived from an EMBL/GenBank/DDBJ whole genome shotgun (WGS) entry which is preliminary data.</text>
</comment>
<sequence length="135" mass="13708">MRRALVAAVCLVVAAAAFFVLGRGGDEPLRLTVAGTRYAVTVLIGEPVAGKGAVEVVLDSGDADTVVLSAVMPEMGHATPEVVAREPEPGRFLAEGGLFSMAGVWELAIRLTGPPGEEVLTVKALITGSAAEPGA</sequence>
<evidence type="ECO:0000313" key="2">
    <source>
        <dbReference type="Proteomes" id="UP000077701"/>
    </source>
</evidence>
<dbReference type="AlphaFoldDB" id="A0A161LVW0"/>
<dbReference type="RefSeq" id="WP_068896019.1">
    <property type="nucleotide sequence ID" value="NZ_BDCX01000003.1"/>
</dbReference>
<reference evidence="2" key="2">
    <citation type="submission" date="2016-04" db="EMBL/GenBank/DDBJ databases">
        <title>Planomonospora sphaerica JCM9374 whole genome shotgun sequence.</title>
        <authorList>
            <person name="Suzuki T."/>
            <person name="Dohra H."/>
            <person name="Kodani S."/>
        </authorList>
    </citation>
    <scope>NUCLEOTIDE SEQUENCE [LARGE SCALE GENOMIC DNA]</scope>
    <source>
        <strain evidence="2">JCM 9374</strain>
    </source>
</reference>
<reference evidence="1 2" key="1">
    <citation type="journal article" date="2016" name="Genome Announc.">
        <title>Draft Genome Sequence of Planomonospora sphaerica JCM9374, a Rare Actinomycete.</title>
        <authorList>
            <person name="Dohra H."/>
            <person name="Suzuki T."/>
            <person name="Inoue Y."/>
            <person name="Kodani S."/>
        </authorList>
    </citation>
    <scope>NUCLEOTIDE SEQUENCE [LARGE SCALE GENOMIC DNA]</scope>
    <source>
        <strain evidence="1 2">JCM 9374</strain>
    </source>
</reference>